<dbReference type="PANTHER" id="PTHR11877">
    <property type="entry name" value="HYDROXYMETHYLGLUTARYL-COA SYNTHASE"/>
    <property type="match status" value="1"/>
</dbReference>
<dbReference type="VEuPathDB" id="TriTrypDB:BSAL_22940"/>
<evidence type="ECO:0000259" key="5">
    <source>
        <dbReference type="Pfam" id="PF02797"/>
    </source>
</evidence>
<keyword evidence="3" id="KW-0012">Acyltransferase</keyword>
<keyword evidence="7" id="KW-1185">Reference proteome</keyword>
<gene>
    <name evidence="6" type="ORF">BSAL_22940</name>
</gene>
<feature type="domain" description="Chalcone/stilbene synthase C-terminal" evidence="5">
    <location>
        <begin position="360"/>
        <end position="483"/>
    </location>
</feature>
<evidence type="ECO:0000256" key="3">
    <source>
        <dbReference type="RuleBase" id="RU003633"/>
    </source>
</evidence>
<dbReference type="InterPro" id="IPR011141">
    <property type="entry name" value="Polyketide_synthase_type-III"/>
</dbReference>
<evidence type="ECO:0000256" key="2">
    <source>
        <dbReference type="ARBA" id="ARBA00022679"/>
    </source>
</evidence>
<sequence length="489" mass="51265">MPILATPPTMLSVVSAFPETSYTQQEMLELLGVTNPVVKRLLQATHIHKRHLLLPTTKDFSFNTPPMSPSSFSGACLPLTPTSTDADSSVAPSPRAELPVDAAELDMHFLPHAIAAASTAAGNDIQSTTSVGVNITPTSTTTTTTPLPCAALRKETRRELHMRHLRGLSTIGADAARRALTAAGITNMASVSVVVAVTSTGLAMPGFSAILMEQLGLSPSTMRTDVVGMGCNAGMSGLRTLSMMLSGIACMSSAPVYGLLVCCEICSAVYVNDDTTASGIVNSLFGDGAVATVLTVGGSASTLPAADALLPLPATAGLLASSTAAGAAWNGIGLVDFESCTLTEYFEDMRFDVPEEHDRMCFLLSKRIPYAVGDNVATPVLALLNRHQLTPQDVQHWVVHSGGAAVIDGVQRNLGLAPDALRHTVSVLRDYGNISSGSFLVSLERLLEEHQQQLTGNNEVHPLLQKSQLVVFIAMGPGATIEVGLGRLQ</sequence>
<dbReference type="InterPro" id="IPR012328">
    <property type="entry name" value="Chalcone/stilbene_synt_C"/>
</dbReference>
<protein>
    <submittedName>
        <fullName evidence="6">Chalcone and stilbene synthase, putative</fullName>
    </submittedName>
</protein>
<dbReference type="InterPro" id="IPR001099">
    <property type="entry name" value="Chalcone/stilbene_synt_N"/>
</dbReference>
<dbReference type="Proteomes" id="UP000051952">
    <property type="component" value="Unassembled WGS sequence"/>
</dbReference>
<proteinExistence type="inferred from homology"/>
<dbReference type="InterPro" id="IPR016039">
    <property type="entry name" value="Thiolase-like"/>
</dbReference>
<accession>A0A0S4JHU1</accession>
<evidence type="ECO:0000259" key="4">
    <source>
        <dbReference type="Pfam" id="PF00195"/>
    </source>
</evidence>
<dbReference type="EMBL" id="CYKH01001761">
    <property type="protein sequence ID" value="CUG89703.1"/>
    <property type="molecule type" value="Genomic_DNA"/>
</dbReference>
<evidence type="ECO:0000313" key="7">
    <source>
        <dbReference type="Proteomes" id="UP000051952"/>
    </source>
</evidence>
<dbReference type="PANTHER" id="PTHR11877:SF46">
    <property type="entry name" value="TYPE III POLYKETIDE SYNTHASE A"/>
    <property type="match status" value="1"/>
</dbReference>
<organism evidence="6 7">
    <name type="scientific">Bodo saltans</name>
    <name type="common">Flagellated protozoan</name>
    <dbReference type="NCBI Taxonomy" id="75058"/>
    <lineage>
        <taxon>Eukaryota</taxon>
        <taxon>Discoba</taxon>
        <taxon>Euglenozoa</taxon>
        <taxon>Kinetoplastea</taxon>
        <taxon>Metakinetoplastina</taxon>
        <taxon>Eubodonida</taxon>
        <taxon>Bodonidae</taxon>
        <taxon>Bodo</taxon>
    </lineage>
</organism>
<dbReference type="Gene3D" id="3.40.47.10">
    <property type="match status" value="2"/>
</dbReference>
<reference evidence="7" key="1">
    <citation type="submission" date="2015-09" db="EMBL/GenBank/DDBJ databases">
        <authorList>
            <consortium name="Pathogen Informatics"/>
        </authorList>
    </citation>
    <scope>NUCLEOTIDE SEQUENCE [LARGE SCALE GENOMIC DNA]</scope>
    <source>
        <strain evidence="7">Lake Konstanz</strain>
    </source>
</reference>
<dbReference type="Pfam" id="PF02797">
    <property type="entry name" value="Chal_sti_synt_C"/>
    <property type="match status" value="1"/>
</dbReference>
<dbReference type="GO" id="GO:0030639">
    <property type="term" value="P:polyketide biosynthetic process"/>
    <property type="evidence" value="ECO:0007669"/>
    <property type="project" value="TreeGrafter"/>
</dbReference>
<dbReference type="OrthoDB" id="1558779at2759"/>
<dbReference type="GO" id="GO:0016747">
    <property type="term" value="F:acyltransferase activity, transferring groups other than amino-acyl groups"/>
    <property type="evidence" value="ECO:0007669"/>
    <property type="project" value="InterPro"/>
</dbReference>
<evidence type="ECO:0000256" key="1">
    <source>
        <dbReference type="ARBA" id="ARBA00005531"/>
    </source>
</evidence>
<dbReference type="SUPFAM" id="SSF53901">
    <property type="entry name" value="Thiolase-like"/>
    <property type="match status" value="1"/>
</dbReference>
<comment type="similarity">
    <text evidence="1 3">Belongs to the thiolase-like superfamily. Chalcone/stilbene synthases family.</text>
</comment>
<evidence type="ECO:0000313" key="6">
    <source>
        <dbReference type="EMBL" id="CUG89703.1"/>
    </source>
</evidence>
<dbReference type="Pfam" id="PF00195">
    <property type="entry name" value="Chal_sti_synt_N"/>
    <property type="match status" value="1"/>
</dbReference>
<dbReference type="AlphaFoldDB" id="A0A0S4JHU1"/>
<name>A0A0S4JHU1_BODSA</name>
<feature type="domain" description="Chalcone/stilbene synthase N-terminal" evidence="4">
    <location>
        <begin position="168"/>
        <end position="294"/>
    </location>
</feature>
<keyword evidence="2 3" id="KW-0808">Transferase</keyword>